<feature type="domain" description="MAM" evidence="9">
    <location>
        <begin position="896"/>
        <end position="1062"/>
    </location>
</feature>
<feature type="disulfide bond" evidence="4">
    <location>
        <begin position="5347"/>
        <end position="5362"/>
    </location>
</feature>
<comment type="caution">
    <text evidence="3">Lacks conserved residue(s) required for the propagation of feature annotation.</text>
</comment>
<feature type="disulfide bond" evidence="4">
    <location>
        <begin position="2508"/>
        <end position="2526"/>
    </location>
</feature>
<feature type="domain" description="MAM" evidence="9">
    <location>
        <begin position="5788"/>
        <end position="5953"/>
    </location>
</feature>
<feature type="domain" description="MAM" evidence="9">
    <location>
        <begin position="1905"/>
        <end position="2070"/>
    </location>
</feature>
<dbReference type="InterPro" id="IPR002172">
    <property type="entry name" value="LDrepeatLR_classA_rpt"/>
</dbReference>
<dbReference type="InterPro" id="IPR000742">
    <property type="entry name" value="EGF"/>
</dbReference>
<feature type="domain" description="MAM" evidence="9">
    <location>
        <begin position="3034"/>
        <end position="3196"/>
    </location>
</feature>
<dbReference type="PANTHER" id="PTHR23282">
    <property type="entry name" value="APICAL ENDOSOMAL GLYCOPROTEIN PRECURSOR"/>
    <property type="match status" value="1"/>
</dbReference>
<feature type="domain" description="EGF-like" evidence="8">
    <location>
        <begin position="7059"/>
        <end position="7092"/>
    </location>
</feature>
<feature type="domain" description="MAM" evidence="9">
    <location>
        <begin position="3381"/>
        <end position="3541"/>
    </location>
</feature>
<feature type="disulfide bond" evidence="4">
    <location>
        <begin position="7043"/>
        <end position="7058"/>
    </location>
</feature>
<evidence type="ECO:0000256" key="1">
    <source>
        <dbReference type="ARBA" id="ARBA00022737"/>
    </source>
</evidence>
<feature type="disulfide bond" evidence="4">
    <location>
        <begin position="2520"/>
        <end position="2535"/>
    </location>
</feature>
<feature type="domain" description="MAM" evidence="9">
    <location>
        <begin position="3933"/>
        <end position="4096"/>
    </location>
</feature>
<sequence>MYDIVPSVGKCVLLWAIVVALSEGLGPNDCSFEEDTGCSWSETQTNDQFDWESIQPEYQGLDLYSPPQDHTLGTEDGNLLHIPISQVHGQNDTGFLTSPVISPSDALYGNCLTFWYWLYGPSVDGIQVYRIVGNQKTLLWQRTSTQGPYWRKAQIETVDISNYQLQIVGLRGLTYLGSTCIDDIQLATYVCPSNNFSVNNDCDFEHGMCGFTHSTQGSSWFLWLLQSSSTGTQGTGPTNDHSYGTPIGHYVYMEATTRAPSSKTSIISPNLSLNVTNVCLKFWYSMYGDTMGELSVYRLSNGSRQQVWHRAGNQGSQWLMAEVSVAGAMNSIIKLEFEGVVGSSDLSDIALDDLSLRIGGCENNDACDFEQGFCTWANTKYSDKFDWLIGFGATPSFNTGPTADHTIGNGTGHYAFIEASAPQKYSDSAHLVSQIFDASHAKCLHFYYNMNGQNIGTLSVYMNTTNGKVTRLWTLSGPQGTQWKSATVYINSSVPYQIIIEGTVGYDYDGDIAIDDISFTSDVCAVNPSSAVPIYSAVTTTVSTVTTQQQSTSIPTPYDCNFEVDYCGWTQDVSDNFNWTRAQGPTGLKLAGPLVDHTLGNDQGWYSFIEESSELNENDTARLISPTINTGQRCLRFYFTMFGTNVFLLNAYIRQNSQMTRIFSSMGDKGEAWMTVSIPINPSGAYQLVLEGVRGRWAGGDIAVDDITVPIGPCPEKSLESGAVSCTFENQPVDNLLCGYTQERDDNFDWSLNSNGTINQNTGPYTDHTYGSFTGHYIYAKGSSPQKANDTARIRSPTYAPGMSQQHCLTFFYQMYGADIGTLNVYQVASGKSILGNVPIWSKSYDMGPGWRKAEVTLSLSGNYQLLFEGIVGDGDRSSIALDDIKVTNGFCPNSRACSFTTDTCLWRSLHGGGEKFTWLWSKGETAPITDHTSGTSSGYYMYIDYKDRQFGDRARLASQMFPPTPNQDNCFSFWYFIYGANIGALKAMVVYNASYDVISSEATLWQLSNQTNSQWMSAQVNISSFYTKKPFMVVLEGITGNGPGGIIAVDDTNIEQFTCQTVPAEALPVSDELKVADCNFDVGYSFCNWDEFNDRILNWFVTDPNGSPNVGPVSDHTGHGGRYLYVDPSDNQEGAAAILFSPVLPPTNGLACFSLWYHMYGENIGQLQLLTNVGDVTSVLWQREGNQADKWLPAAITIESKTNYQIFIKAIRGSGFVGDISIDDLLLTHNACPHKALCDFEVDMCGYSQETNDDFNWIRTQNIAMATGASPTTDHTMNSQAGYFAFIDSSPPRKFGDRARIVSPVYPGGGAQCLQFYYYMNGAGMGSLFIYLRKTGHVDQDNLIWTMHASRGDHWVKGQATIDYPNIFQVVFDGTVGDNFTSNIALDDIQLLPSPCPSPVTCDFESGFCTFTNRRDDDYDWLLVTPSNTTFTSLVPSVDHTTGSAQGYFAMADIPDSPTGFKHSLLVSSDLQSPTTGQCLSLAYYIQGNGSLLIYLEKYVQNETLLILSNANGVDQSFHWKFTSMDVTSDSSFYIAFEAQREAAGETTIVLDDVALADGLCSLQTSPLPATSPTPPMLLDVLTCDFEEAQPLCNYTQNVDDDFDWLISVGSTSSDGPEADHTLGNTKGHYIHIDASAKSNNAAARISSAQFRNTNSRCLSFWYHMHGADINRLNVYLTTSTGFGPAIWTKQGEQGLNWLNALVELGGDDGYHKIVFEGLASGGSSGDTALDDITVYDGPCPTPAFCDFEDDGVCRFDQDIYDDFDWLRHNGSTSTGPNVDHTYGTKYGHYMYIETSNPRVPGDVARMLTPVYPATDGRCLKYWYHMYGSSMGTLAVYLRDVRGNDLLLDNKVGNFGNQWLLAQVDLISLTPFQVVFEGTVGRNNSGDIALDDVEVSKEACVHMYGCDFERGLCSWIQNKSDNLDWIINHGPTATMATGPAQDHTISSLAGQYIYLESSPPSKPGDKAVLDSQMIPVKADNDMFCFSLWYFMYGTNIGYLNVTVKTIDDASAQTIYFLFGPQGQSWKQALINIPKPSNTFQISVIGSVGSGYLSDIALDDFLLNPGSCQDNSLLKGNFSCGGARNQTIPYSKVCDFVRDCTDTAADEGECGDCSFQYDWCRYIDTSVGDQRWSRGFNGSLTSNTGPTYDPFNDSSGYYIYVAKAQGTKSDMAEIQTNFNFGPSSASCQMKFFYHMFGSGIGRLMVVLRESQEDTIVFEKVGDQGNRWIKALVDIGRVASHFKVVFRATRLFSVNGDIAIDDITFINCEYPAPQASCPAGQFTCQRKACIDYSHVCDFSDDCGDGSDEQNCAAYPLLTDFEYSYGAWIQDKTDSFDWIRRQGATGTSDAGPTRDHTRGTVRGHYAYFDTSSPKVTGQRARLLSPLVSATSNKKRSTSSCQMRFFYHMYGSTIGQLNIYTRTNTNGPLKTMFTRSLNQGDRWIRQDLPLAETADFQIIIEAVVGVSYFGGIAVDDISLTDGCRLSVNNILPTGLPPSSTSLSPCGSNFRCGDGQCIPQSSVCNYVLDCIDASDEVNCGNCNFESNLCGWTDNSVGIFRWMNVSVSAVTGLLPNSDTTFPATNQGHYVAVRPGPGLTVTGALLISPQLKATGPDCRITFNYYMNGDGSGNLAILLQNSIYTATNRATTLWTVNSLSSSSWTTYSVDIGQVPNGYQVLIQSTPVNGYSYAVAIDDIKFLGCQLNTTFNLKPTVLDCTFTGGDFCGYFESRTDDFDWTLTNHATPSLNTGPSGDHTTGHDYYIYIESSSPQKFGDRAVLISALMAPTSIHMCLKFWYHMFGADIDTLNVYLINGANYSRIWTRSGSHGNVWRQGEAPVFSTQNYQISFEGTVGHGYGGDIALDDISLINGSCSPQDMCDFEIDLCEYTQIEFKDVFDWTRWANKTASNGTGPATDHTTNNGYGNYLHIGPLGRTSGDNAQLLGPEIAAYGLSHCVYFWFHMYGANIGTLNVIARTQFKDVTIWTRSGQLGDFWSQGRATIDGSLGTFHVIFEGVIGTGYQGDIGLDDIRLVDGACPHIGSCDFEYDMCGMYNSYGNDKFDWLRNAGSTSTSNTGPPADHTTNSGQGYYMYTESSNQRLGDKAWLITDIIPATRASCLTFWYYMYGSDVGTLRVYLSQSNNVSSALSIWQLTGNQGAEWKPVQLALSSPVDYQIIFVGEQGSGYLGDIAIDDLLISDGPCVNLTTPSPTDVTGASAVTNAPSQWDCNFDANNICSWHQDTTDKFDWTVHKGMTDSYNTGPNGDHTSGQGYYIYTESSGRQTNDTARIYSDVITLQPAGLCVRFWYNMYGSDSGTLNLYAKQDGELGPVLWKRVGEQGQSWKLGFVHILEYGGQIQLVFEGVLTAGYMGDMALDDITVTDGYCIEYGGQCDFESYDLCGYTQDSTDDFDWIRTQGPTPDNNTGPTQDHTYGTPLGFYLYTSSAPPHNRGEKARLISPTMMPTSAQCLTFYYNMFGQTMGTLNIYLKSLSGLSSLVWSTSGQLLIDWLPAQVTLSNPVNFQLVFEGVLGGLTSDMAIDDISFKPGPCKPAATCDFEDGPCLFFNTPTGDDFDWEVHTGFDHTLQTQNGHVMMLDGTKKTMGQKARLLSQVLPPTPASCFSFYSKLNQINGGTLVVYVDTNISGSSNYQNLYTLTAPPNPDWRLAQINISSTNPYMILIEGRIADPLQSTMYIDDVTLKDGHCVKAPENFACADGTHIQTNRVCDFHHDCNNNTDESHCGTCTFESDLCGFVDLSKGSFVWRQATDADATDVVDRIGADHTTSTTNGHFLYVTGQRGLTNTDATLISPLLQPTFGTCQFQFFYKRYDAKLQVYVQVGARENLLWETTDVVTGPRWAKALVSIGRYNTPIQVVIKATRSYSSPRTLAIDDTSFLNCAKPTPGTCSTQFRCLNQVCIDPIYKCDLNDDCGDASDESTSLCSSANQCTFESGLCSWTQDTQDDLNWQIHQGPTSTPSTGPSVDHTTGLDTGHFIYLETSSPSKQGQKARLLSPVISATSLSSGCHLSFFYHMYGDTMGFFNIYILTEKGGYPTLLFSRQNRQQNYWARDIIPLNNTKNFQVLIEGVVGKGNTGDMAVDDITLSSGCHLNPTGTTLPNPSYVVTTPTTIRPTCPYSFACGSSECVPLVKVCDFVANCKDGSDEALCGPCNFESGLCGWSYASTGHFKWSLSTQTVMGKVGPALDSTNSSSGHYMYIQPDFGVTPSPAVLRSPYLGAISTACVMNFNYHLPNTANGNLSVVLVYQGVRNTIWTATRASTNWMRSFIYIGRFAGQLIPKGTQIEIVYQPRGTYSPTIDIAAVDNITFAMCNPNQVVPSLACSFETRNLCAWSQSNDDQFDWTLFNGTTATYGTGPRAAHTGRWYIYAEASSPQKANDTTLLKSPTLSPTTLQGFCLTFWYHMHGSDMGSLALLVKHPFTSFDTLWSISGTQRDDWIQQNVYINMSREYTLYFKATIGKGFESDIAIDDISVSAGQCPALAQCTFDSGFCDFTQETNDKFDWSLGSGSTSTFGTGPSKDHTLGSSLGKYAYIEASGQMTGNNAILNSGTYLGFQYSRLGCLTFWYHMYGNGIGTLNVYRKDQGNSSTVNIWTLSGPQENMWKKATVSIRAQGNPYQIQFEGIVGTDLGDIAIDDVLIRPGMCPPIASCTFERDLCSYINLQGDNFDWIQDSAGTDSANTGPQVDHTTGTTRGQYIYIETSGNYKLGDSALLQSEPVPASNSSCLDFWYHMYGAGIGQLNVYTKPSSAPSRTLIWTLSNNQGNLWQHAIVPLSYSYMFEIIFEGTYGGNYTGDIALDDISYHNSPCSGVTASPITPTLPSFVTYSKSPLDCDFETFCGWTQDDDGDDINWILNTLVTTIKGNGPRSDHTVGNSLGHYRHTEVQANAKARFISPTFTIPANGSICFRLFYYMYGATINRLSIYVSTVNPSTELMIWTRTGTQGPEWKLAQIHVQNMTGSVFLIVEGLTGLGDEVISIDDLMMNTGNCPPHPECDFEDGVCGYQQIQTNDFDWTLNSATTSTTNTGPQTDHTFGTNEGHYAYIESSSPRLQGDKARLQTQLFDSTSGSCLYFWISMFGETMGTLNVYQQDEGVPDSAATLIWTKSGQQGPNWQLGQVTLANPRRFYIIFEGVVGNGIYSDLAIDDISMKSGLCPGIGNCDFEGDICSWINTQTGDVFDWMRARGSRNYGTVGPRVDHTLRTEFGGYLVMDSNAPRKQGDTALLYSPVLQNGTSYCLNFWYMMNNNGDGTLNVNIKSYPQEQRRNIYHLQGNQGADWKSLRITIANVSTIFVIEFEGILGQVGYSDIAIDDIALQYASCESLPQPQQADNAFQCTKDNKWLSLNKVCDFKPDCSDGEEELQCGYNCNFDNTTCNWNNTMGSTYIWTKNQGATPTANTGPSVDHTLGTINGSYMYVSAGNGYSYATASFQSPVLQRAAPTCELVFYFHMWGTSIGTLSVQRISGLQTSTVFTTSRDYGNNWQQSVVPLGKSETPFTVAILAQRSYSTRGDIAIDDITFRNCAFPTPISSCTGKNTFKCNNSACIDPVLLCNLEDNCGDNSDEDPALCKAYDKCTFEIDLCDWSQELFDDNFDWTRRNMGTMSTLSGPQADHTTSLKSGYFLYIETSSPRLPGDKAWLLSPILKPTTTCQLSLYVFMYGKDIDTFSVYTRTATNGPLTVQKTLKGEAGNFWQQWIVPISSNATFQIVLEAIRGYGNLGDIAIDDVVLLPGCVASTDNLPVVDLVTTTTAPNPCGDSNMWQCKDKKQCIYSINVCDFAYDCNDQSDEQDCGACTFETSTCGWHDMSRSSYIWDRVNTSSRVVVAKPANDHTLGIQGIGWYMVIHPTDIGYARMSILESPLYGATEANCEIQFYYFNDGSGRVYLYLYPDEVTEYDAADQGIRLWTGYSMNSWQMGKVSIGYRAPGFRLIFRYEYVSPLKTNGMALDDITFSKGCQRGTPSSSCPAMDFLCPSSNECKPYDDVCDIAHDCQNGDDEDDLLCKNYYMCNFESGTCGFVQDDTDNFDWTLNQGRTSTSNTGPDNDHTFGTALGHYMYIESSSPRLPNDTARLKSPVFLPNPQGNCYMRMFYHMRGQHINALNVYTETREGGPLTLKWSKQGPQGALWLKAIIKLDDVQTFRVVIEGVRGVSFDGDIAIDDITFTSDCVKLDTVTIPPVRPTVNPGICKAGLEFQCDGQCKSLSLLCNFHQDCTDNTDEVNCPAVCDFETNMCGWGASGSVGTWTIKQASTYPGQVDIAPGNSNGHFLTSTDRLGVLLSPFFSGAGELCSFSFSFKTNHYPTTLSLSIRAGGFDNQLWGYSTYGTTFSNYNLNSWQNVSVQLPICSSDFQMVIAETFSSSYGSTILFLDNLAFGDCETPVLSMCEPGEFRCTSGQCIPKDQICDLETDCCDSSDEDSIKCYYYSKNTFEGGLGDWKMTTDSQGWTIQQGYAMTGSYPSMPRPFQDHTTKSQYGHYLYTGYDYTMSNAKAGISYILPASNGECDISFWYYISYLDAGNITVLKDTAAQGLSLVATILPPYTDYWIKASLQIKGTDPFQFIIKANHGVNPKGYFAIDDVVFSPGCNVPVIATPPPPLTTLTTPTTSPRSTFKPCGPNEFRCATSNICIAQSKVCDFQVDCLDQSDENKCSTLGCDFQTDLCSWYEVKPDTLDWQQGSSKSNPPAKGPTYDGTQLNGGGYAYLNDTNNGQTRGQTGALSSQIFSSSGAGCSLQFSYYLSGSNAGSLCLILNTTNQPLAALWQTSHSLGQWTSIIVGIGRRTSPFSLTFTRAPSDSFSGQMAIDQFEFIHCSLPLPQSSCAQHQFRCSNRACIDDSYLCDQEDDCGDNSDETSCSHFFTTDFENSLGNFVQLSEDQLHWQSWDSSQIPPETLPGVDHSTGLSTGHYMFVKGSSNTKGTDAGTLLSKTLAPTNDTFCKIRFYAVIPQGTQIKVSFRTHSDGLPDGSLNMKDPYPGTYWQHMVASITSDKPFQLMFQGMPGSPSGALAIDDVVFDSGCKFIDAPLPKWPTKPPLCNASIQYQCMSDQKCIDISHKCDGTIDCSDSSDEKQCPCTIHCENGGSCLIDSTGLRHCQCVHNFHGDFCQLSSSVTEQTTASSTTSVTKPSASSVGASSTPVHGVTAKSTHTNDSWKQTVGIVLGVIAAVILIVLLLVFLKKTNRLSSIPFRRFFRFGQSSEHSEVEGFSNSVYDDAGGDMMTGLKDL</sequence>
<dbReference type="OMA" id="WYCLADK"/>
<feature type="domain" description="MAM" evidence="9">
    <location>
        <begin position="1077"/>
        <end position="1235"/>
    </location>
</feature>
<feature type="domain" description="MAM" evidence="9">
    <location>
        <begin position="4324"/>
        <end position="4483"/>
    </location>
</feature>
<keyword evidence="3" id="KW-0245">EGF-like domain</keyword>
<dbReference type="PROSITE" id="PS50026">
    <property type="entry name" value="EGF_3"/>
    <property type="match status" value="1"/>
</dbReference>
<reference evidence="11" key="1">
    <citation type="submission" date="2025-08" db="UniProtKB">
        <authorList>
            <consortium name="RefSeq"/>
        </authorList>
    </citation>
    <scope>IDENTIFICATION</scope>
</reference>
<feature type="disulfide bond" evidence="3">
    <location>
        <begin position="7082"/>
        <end position="7091"/>
    </location>
</feature>
<dbReference type="InterPro" id="IPR013320">
    <property type="entry name" value="ConA-like_dom_sf"/>
</dbReference>
<dbReference type="PROSITE" id="PS00022">
    <property type="entry name" value="EGF_1"/>
    <property type="match status" value="1"/>
</dbReference>
<evidence type="ECO:0000256" key="7">
    <source>
        <dbReference type="SAM" id="SignalP"/>
    </source>
</evidence>
<dbReference type="PRINTS" id="PR00020">
    <property type="entry name" value="MAMDOMAIN"/>
</dbReference>
<feature type="domain" description="MAM" evidence="9">
    <location>
        <begin position="5570"/>
        <end position="5731"/>
    </location>
</feature>
<dbReference type="Gene3D" id="2.60.120.200">
    <property type="match status" value="38"/>
</dbReference>
<feature type="disulfide bond" evidence="4">
    <location>
        <begin position="6828"/>
        <end position="6843"/>
    </location>
</feature>
<dbReference type="CDD" id="cd06263">
    <property type="entry name" value="MAM"/>
    <property type="match status" value="36"/>
</dbReference>
<feature type="disulfide bond" evidence="4">
    <location>
        <begin position="3703"/>
        <end position="3721"/>
    </location>
</feature>
<feature type="disulfide bond" evidence="4">
    <location>
        <begin position="2295"/>
        <end position="2310"/>
    </location>
</feature>
<feature type="chain" id="PRO_5040830291" evidence="7">
    <location>
        <begin position="25"/>
        <end position="7210"/>
    </location>
</feature>
<feature type="domain" description="MAM" evidence="9">
    <location>
        <begin position="724"/>
        <end position="894"/>
    </location>
</feature>
<feature type="disulfide bond" evidence="4">
    <location>
        <begin position="6200"/>
        <end position="6215"/>
    </location>
</feature>
<feature type="disulfide bond" evidence="4">
    <location>
        <begin position="3715"/>
        <end position="3730"/>
    </location>
</feature>
<feature type="domain" description="MAM" evidence="9">
    <location>
        <begin position="6001"/>
        <end position="6163"/>
    </location>
</feature>
<dbReference type="SUPFAM" id="SSF49899">
    <property type="entry name" value="Concanavalin A-like lectins/glucanases"/>
    <property type="match status" value="38"/>
</dbReference>
<evidence type="ECO:0000256" key="3">
    <source>
        <dbReference type="PROSITE-ProRule" id="PRU00076"/>
    </source>
</evidence>
<dbReference type="InterPro" id="IPR023415">
    <property type="entry name" value="LDLR_class-A_CS"/>
</dbReference>
<feature type="domain" description="MAM" evidence="9">
    <location>
        <begin position="4832"/>
        <end position="4991"/>
    </location>
</feature>
<dbReference type="Pfam" id="PF00629">
    <property type="entry name" value="MAM"/>
    <property type="match status" value="38"/>
</dbReference>
<dbReference type="PROSITE" id="PS00740">
    <property type="entry name" value="MAM_1"/>
    <property type="match status" value="3"/>
</dbReference>
<feature type="domain" description="MAM" evidence="9">
    <location>
        <begin position="2710"/>
        <end position="2869"/>
    </location>
</feature>
<keyword evidence="6" id="KW-0472">Membrane</keyword>
<feature type="domain" description="MAM" evidence="9">
    <location>
        <begin position="6643"/>
        <end position="6802"/>
    </location>
</feature>
<feature type="domain" description="MAM" evidence="9">
    <location>
        <begin position="6217"/>
        <end position="6371"/>
    </location>
</feature>
<feature type="domain" description="MAM" evidence="9">
    <location>
        <begin position="4154"/>
        <end position="4317"/>
    </location>
</feature>
<feature type="disulfide bond" evidence="4">
    <location>
        <begin position="5537"/>
        <end position="5555"/>
    </location>
</feature>
<dbReference type="Pfam" id="PF00057">
    <property type="entry name" value="Ldl_recept_a"/>
    <property type="match status" value="7"/>
</dbReference>
<feature type="domain" description="MAM" evidence="9">
    <location>
        <begin position="2293"/>
        <end position="2482"/>
    </location>
</feature>
<evidence type="ECO:0000313" key="11">
    <source>
        <dbReference type="RefSeq" id="XP_055900443.1"/>
    </source>
</evidence>
<dbReference type="FunFam" id="2.60.120.200:FF:000128">
    <property type="entry name" value="enteropeptidase isoform X2"/>
    <property type="match status" value="1"/>
</dbReference>
<evidence type="ECO:0000256" key="4">
    <source>
        <dbReference type="PROSITE-ProRule" id="PRU00124"/>
    </source>
</evidence>
<dbReference type="PROSITE" id="PS50060">
    <property type="entry name" value="MAM_2"/>
    <property type="match status" value="38"/>
</dbReference>
<feature type="disulfide bond" evidence="4">
    <location>
        <begin position="6625"/>
        <end position="6640"/>
    </location>
</feature>
<feature type="disulfide bond" evidence="4">
    <location>
        <begin position="2276"/>
        <end position="2288"/>
    </location>
</feature>
<accession>A0A9W3BLZ5</accession>
<dbReference type="Proteomes" id="UP001165740">
    <property type="component" value="Chromosome 10"/>
</dbReference>
<evidence type="ECO:0000313" key="10">
    <source>
        <dbReference type="Proteomes" id="UP001165740"/>
    </source>
</evidence>
<evidence type="ECO:0000256" key="2">
    <source>
        <dbReference type="ARBA" id="ARBA00023157"/>
    </source>
</evidence>
<dbReference type="RefSeq" id="XP_055900443.1">
    <property type="nucleotide sequence ID" value="XM_056044468.1"/>
</dbReference>
<feature type="domain" description="MAM" evidence="9">
    <location>
        <begin position="1237"/>
        <end position="1399"/>
    </location>
</feature>
<feature type="domain" description="MAM" evidence="9">
    <location>
        <begin position="1745"/>
        <end position="1903"/>
    </location>
</feature>
<feature type="domain" description="MAM" evidence="9">
    <location>
        <begin position="2871"/>
        <end position="3032"/>
    </location>
</feature>
<dbReference type="PROSITE" id="PS01209">
    <property type="entry name" value="LDLRA_1"/>
    <property type="match status" value="6"/>
</dbReference>
<feature type="disulfide bond" evidence="4">
    <location>
        <begin position="4138"/>
        <end position="4153"/>
    </location>
</feature>
<feature type="domain" description="MAM" evidence="9">
    <location>
        <begin position="2111"/>
        <end position="2269"/>
    </location>
</feature>
<feature type="domain" description="MAM" evidence="9">
    <location>
        <begin position="1583"/>
        <end position="1743"/>
    </location>
</feature>
<feature type="domain" description="MAM" evidence="9">
    <location>
        <begin position="3731"/>
        <end position="3888"/>
    </location>
</feature>
<protein>
    <submittedName>
        <fullName evidence="11">MAM and LDL-receptor class A domain-containing protein 1-like isoform X1</fullName>
    </submittedName>
</protein>
<dbReference type="InterPro" id="IPR000998">
    <property type="entry name" value="MAM_dom"/>
</dbReference>
<feature type="domain" description="MAM" evidence="9">
    <location>
        <begin position="200"/>
        <end position="363"/>
    </location>
</feature>
<evidence type="ECO:0000259" key="8">
    <source>
        <dbReference type="PROSITE" id="PS50026"/>
    </source>
</evidence>
<dbReference type="OrthoDB" id="412155at2759"/>
<dbReference type="SMART" id="SM00137">
    <property type="entry name" value="MAM"/>
    <property type="match status" value="37"/>
</dbReference>
<feature type="domain" description="MAM" evidence="9">
    <location>
        <begin position="3543"/>
        <end position="3696"/>
    </location>
</feature>
<evidence type="ECO:0000256" key="6">
    <source>
        <dbReference type="SAM" id="Phobius"/>
    </source>
</evidence>
<dbReference type="Gene3D" id="4.10.400.10">
    <property type="entry name" value="Low-density Lipoprotein Receptor"/>
    <property type="match status" value="12"/>
</dbReference>
<keyword evidence="1" id="KW-0677">Repeat</keyword>
<dbReference type="FunFam" id="2.60.120.200:FF:000182">
    <property type="entry name" value="MAM and LDL-receptor class A domain-containing protein 1"/>
    <property type="match status" value="1"/>
</dbReference>
<evidence type="ECO:0000256" key="5">
    <source>
        <dbReference type="SAM" id="MobiDB-lite"/>
    </source>
</evidence>
<feature type="signal peptide" evidence="7">
    <location>
        <begin position="1"/>
        <end position="24"/>
    </location>
</feature>
<dbReference type="InterPro" id="IPR051560">
    <property type="entry name" value="MAM_domain-containing"/>
</dbReference>
<feature type="domain" description="MAM" evidence="9">
    <location>
        <begin position="3218"/>
        <end position="3378"/>
    </location>
</feature>
<feature type="domain" description="MAM" evidence="9">
    <location>
        <begin position="365"/>
        <end position="526"/>
    </location>
</feature>
<feature type="domain" description="MAM" evidence="9">
    <location>
        <begin position="5364"/>
        <end position="5522"/>
    </location>
</feature>
<feature type="domain" description="MAM" evidence="9">
    <location>
        <begin position="1401"/>
        <end position="1564"/>
    </location>
</feature>
<feature type="transmembrane region" description="Helical" evidence="6">
    <location>
        <begin position="7142"/>
        <end position="7162"/>
    </location>
</feature>
<feature type="region of interest" description="Disordered" evidence="5">
    <location>
        <begin position="7104"/>
        <end position="7131"/>
    </location>
</feature>
<feature type="disulfide bond" evidence="4">
    <location>
        <begin position="6809"/>
        <end position="6821"/>
    </location>
</feature>
<dbReference type="InterPro" id="IPR036055">
    <property type="entry name" value="LDL_receptor-like_sf"/>
</dbReference>
<evidence type="ECO:0000259" key="9">
    <source>
        <dbReference type="PROSITE" id="PS50060"/>
    </source>
</evidence>
<keyword evidence="7" id="KW-0732">Signal</keyword>
<feature type="domain" description="MAM" evidence="9">
    <location>
        <begin position="558"/>
        <end position="716"/>
    </location>
</feature>
<dbReference type="GO" id="GO:0016020">
    <property type="term" value="C:membrane"/>
    <property type="evidence" value="ECO:0007669"/>
    <property type="project" value="InterPro"/>
</dbReference>
<dbReference type="SMART" id="SM00192">
    <property type="entry name" value="LDLa"/>
    <property type="match status" value="15"/>
</dbReference>
<feature type="domain" description="MAM" evidence="9">
    <location>
        <begin position="6401"/>
        <end position="6578"/>
    </location>
</feature>
<keyword evidence="10" id="KW-1185">Reference proteome</keyword>
<feature type="disulfide bond" evidence="4">
    <location>
        <begin position="3900"/>
        <end position="3918"/>
    </location>
</feature>
<organism evidence="10 11">
    <name type="scientific">Biomphalaria glabrata</name>
    <name type="common">Bloodfluke planorb</name>
    <name type="synonym">Freshwater snail</name>
    <dbReference type="NCBI Taxonomy" id="6526"/>
    <lineage>
        <taxon>Eukaryota</taxon>
        <taxon>Metazoa</taxon>
        <taxon>Spiralia</taxon>
        <taxon>Lophotrochozoa</taxon>
        <taxon>Mollusca</taxon>
        <taxon>Gastropoda</taxon>
        <taxon>Heterobranchia</taxon>
        <taxon>Euthyneura</taxon>
        <taxon>Panpulmonata</taxon>
        <taxon>Hygrophila</taxon>
        <taxon>Lymnaeoidea</taxon>
        <taxon>Planorbidae</taxon>
        <taxon>Biomphalaria</taxon>
    </lineage>
</organism>
<feature type="domain" description="MAM" evidence="9">
    <location>
        <begin position="5158"/>
        <end position="5321"/>
    </location>
</feature>
<feature type="disulfide bond" evidence="4">
    <location>
        <begin position="4126"/>
        <end position="4144"/>
    </location>
</feature>
<feature type="disulfide bond" evidence="4">
    <location>
        <begin position="6816"/>
        <end position="6834"/>
    </location>
</feature>
<dbReference type="PROSITE" id="PS50068">
    <property type="entry name" value="LDLRA_2"/>
    <property type="match status" value="14"/>
</dbReference>
<dbReference type="PANTHER" id="PTHR23282:SF101">
    <property type="entry name" value="MAM DOMAIN-CONTAINING PROTEIN"/>
    <property type="match status" value="1"/>
</dbReference>
<feature type="disulfide bond" evidence="4">
    <location>
        <begin position="6377"/>
        <end position="6389"/>
    </location>
</feature>
<feature type="disulfide bond" evidence="4">
    <location>
        <begin position="6181"/>
        <end position="6193"/>
    </location>
</feature>
<feature type="disulfide bond" evidence="4">
    <location>
        <begin position="6384"/>
        <end position="6402"/>
    </location>
</feature>
<keyword evidence="6" id="KW-0812">Transmembrane</keyword>
<feature type="domain" description="MAM" evidence="9">
    <location>
        <begin position="4993"/>
        <end position="5156"/>
    </location>
</feature>
<feature type="domain" description="MAM" evidence="9">
    <location>
        <begin position="6847"/>
        <end position="7007"/>
    </location>
</feature>
<dbReference type="CDD" id="cd00112">
    <property type="entry name" value="LDLa"/>
    <property type="match status" value="13"/>
</dbReference>
<feature type="domain" description="MAM" evidence="9">
    <location>
        <begin position="28"/>
        <end position="193"/>
    </location>
</feature>
<feature type="disulfide bond" evidence="3">
    <location>
        <begin position="7060"/>
        <end position="7070"/>
    </location>
</feature>
<feature type="domain" description="MAM" evidence="9">
    <location>
        <begin position="2536"/>
        <end position="2699"/>
    </location>
</feature>
<dbReference type="SUPFAM" id="SSF57424">
    <property type="entry name" value="LDL receptor-like module"/>
    <property type="match status" value="11"/>
</dbReference>
<proteinExistence type="predicted"/>
<feature type="disulfide bond" evidence="4">
    <location>
        <begin position="2283"/>
        <end position="2301"/>
    </location>
</feature>
<dbReference type="GeneID" id="106054424"/>
<gene>
    <name evidence="11" type="primary">LOC106054424</name>
</gene>
<feature type="domain" description="MAM" evidence="9">
    <location>
        <begin position="4485"/>
        <end position="4648"/>
    </location>
</feature>
<name>A0A9W3BLZ5_BIOGL</name>
<keyword evidence="2 3" id="KW-1015">Disulfide bond</keyword>
<feature type="disulfide bond" evidence="4">
    <location>
        <begin position="5772"/>
        <end position="5787"/>
    </location>
</feature>
<keyword evidence="6" id="KW-1133">Transmembrane helix</keyword>
<feature type="domain" description="MAM" evidence="9">
    <location>
        <begin position="4650"/>
        <end position="4811"/>
    </location>
</feature>
<dbReference type="PRINTS" id="PR00261">
    <property type="entry name" value="LDLRECEPTOR"/>
</dbReference>